<evidence type="ECO:0000256" key="1">
    <source>
        <dbReference type="ARBA" id="ARBA00022614"/>
    </source>
</evidence>
<evidence type="ECO:0000256" key="2">
    <source>
        <dbReference type="ARBA" id="ARBA00022737"/>
    </source>
</evidence>
<name>A0AA86NUS8_9EUKA</name>
<gene>
    <name evidence="4" type="ORF">HINF_LOCUS12776</name>
    <name evidence="5" type="ORF">HINF_LOCUS48708</name>
</gene>
<dbReference type="Gene3D" id="3.80.10.10">
    <property type="entry name" value="Ribonuclease Inhibitor"/>
    <property type="match status" value="1"/>
</dbReference>
<reference evidence="5 6" key="2">
    <citation type="submission" date="2024-07" db="EMBL/GenBank/DDBJ databases">
        <authorList>
            <person name="Akdeniz Z."/>
        </authorList>
    </citation>
    <scope>NUCLEOTIDE SEQUENCE [LARGE SCALE GENOMIC DNA]</scope>
</reference>
<evidence type="ECO:0000313" key="6">
    <source>
        <dbReference type="Proteomes" id="UP001642409"/>
    </source>
</evidence>
<sequence>MRSTTLDSQNNKPELKLNQIISNNENIISEQTNGTLTFYDNQKLNSLEFLNDLKVKRLELQYCKNIIPKLKNEHIKELQICFCNFQNLKDFQLNNLEILEFQNYNEDQDATLVQQMLQYTKLKELKLECWKTDLSPLSQLVNICKLSLNSCGISNIDVFKPLTNLTELSLDNNKDINITTISNHKKLSKLWLCSCCLVKIDAIGQLVNLEYVYLDSNENIEITPIQFLTQLKVLWLSDCKSLINIDALRPLSKLQELCIEWNSIVYVQPLIDLKQLVKVNAFYNYIVDIKKIEKHHNFDQFNVREQQKPTNLQHRIAKYLKSLYQVITKLRNMRKQQSKQKYFKLIINKCLQNQSDVQAQFIEQAADEQVQPAIQEHTLNQTFHSNPHTLSHYQIKSNQYSYTGERGARRQPLSAKDPHKPSEHHTESHT</sequence>
<reference evidence="4" key="1">
    <citation type="submission" date="2023-06" db="EMBL/GenBank/DDBJ databases">
        <authorList>
            <person name="Kurt Z."/>
        </authorList>
    </citation>
    <scope>NUCLEOTIDE SEQUENCE</scope>
</reference>
<accession>A0AA86NUS8</accession>
<dbReference type="InterPro" id="IPR050836">
    <property type="entry name" value="SDS22/Internalin_LRR"/>
</dbReference>
<keyword evidence="6" id="KW-1185">Reference proteome</keyword>
<proteinExistence type="predicted"/>
<dbReference type="SUPFAM" id="SSF52058">
    <property type="entry name" value="L domain-like"/>
    <property type="match status" value="1"/>
</dbReference>
<keyword evidence="1" id="KW-0433">Leucine-rich repeat</keyword>
<dbReference type="EMBL" id="CATOUU010000336">
    <property type="protein sequence ID" value="CAI9925131.1"/>
    <property type="molecule type" value="Genomic_DNA"/>
</dbReference>
<keyword evidence="2" id="KW-0677">Repeat</keyword>
<evidence type="ECO:0000313" key="5">
    <source>
        <dbReference type="EMBL" id="CAL6059358.1"/>
    </source>
</evidence>
<dbReference type="PANTHER" id="PTHR46652:SF3">
    <property type="entry name" value="LEUCINE-RICH REPEAT-CONTAINING PROTEIN 9"/>
    <property type="match status" value="1"/>
</dbReference>
<dbReference type="Proteomes" id="UP001642409">
    <property type="component" value="Unassembled WGS sequence"/>
</dbReference>
<feature type="region of interest" description="Disordered" evidence="3">
    <location>
        <begin position="402"/>
        <end position="430"/>
    </location>
</feature>
<dbReference type="InterPro" id="IPR032675">
    <property type="entry name" value="LRR_dom_sf"/>
</dbReference>
<dbReference type="AlphaFoldDB" id="A0AA86NUS8"/>
<feature type="compositionally biased region" description="Basic and acidic residues" evidence="3">
    <location>
        <begin position="416"/>
        <end position="430"/>
    </location>
</feature>
<comment type="caution">
    <text evidence="4">The sequence shown here is derived from an EMBL/GenBank/DDBJ whole genome shotgun (WGS) entry which is preliminary data.</text>
</comment>
<dbReference type="EMBL" id="CAXDID020000225">
    <property type="protein sequence ID" value="CAL6059358.1"/>
    <property type="molecule type" value="Genomic_DNA"/>
</dbReference>
<dbReference type="PANTHER" id="PTHR46652">
    <property type="entry name" value="LEUCINE-RICH REPEAT AND IQ DOMAIN-CONTAINING PROTEIN 1-RELATED"/>
    <property type="match status" value="1"/>
</dbReference>
<evidence type="ECO:0000256" key="3">
    <source>
        <dbReference type="SAM" id="MobiDB-lite"/>
    </source>
</evidence>
<organism evidence="4">
    <name type="scientific">Hexamita inflata</name>
    <dbReference type="NCBI Taxonomy" id="28002"/>
    <lineage>
        <taxon>Eukaryota</taxon>
        <taxon>Metamonada</taxon>
        <taxon>Diplomonadida</taxon>
        <taxon>Hexamitidae</taxon>
        <taxon>Hexamitinae</taxon>
        <taxon>Hexamita</taxon>
    </lineage>
</organism>
<protein>
    <submittedName>
        <fullName evidence="4">Uncharacterized protein</fullName>
    </submittedName>
</protein>
<evidence type="ECO:0000313" key="4">
    <source>
        <dbReference type="EMBL" id="CAI9925131.1"/>
    </source>
</evidence>